<evidence type="ECO:0000256" key="1">
    <source>
        <dbReference type="ARBA" id="ARBA00008434"/>
    </source>
</evidence>
<dbReference type="Pfam" id="PF00312">
    <property type="entry name" value="Ribosomal_S15"/>
    <property type="match status" value="1"/>
</dbReference>
<comment type="caution">
    <text evidence="5">The sequence shown here is derived from an EMBL/GenBank/DDBJ whole genome shotgun (WGS) entry which is preliminary data.</text>
</comment>
<evidence type="ECO:0000256" key="4">
    <source>
        <dbReference type="SAM" id="MobiDB-lite"/>
    </source>
</evidence>
<dbReference type="InterPro" id="IPR005290">
    <property type="entry name" value="Ribosomal_uS15_bac-type"/>
</dbReference>
<protein>
    <submittedName>
        <fullName evidence="5">30S ribosomal protein S15</fullName>
    </submittedName>
</protein>
<dbReference type="GO" id="GO:0006412">
    <property type="term" value="P:translation"/>
    <property type="evidence" value="ECO:0007669"/>
    <property type="project" value="InterPro"/>
</dbReference>
<evidence type="ECO:0000313" key="5">
    <source>
        <dbReference type="EMBL" id="KEP52825.1"/>
    </source>
</evidence>
<dbReference type="STRING" id="1423351.A0A074S5I2"/>
<dbReference type="NCBIfam" id="TIGR00952">
    <property type="entry name" value="S15_bact"/>
    <property type="match status" value="1"/>
</dbReference>
<dbReference type="InterPro" id="IPR000589">
    <property type="entry name" value="Ribosomal_uS15"/>
</dbReference>
<dbReference type="PANTHER" id="PTHR23321:SF26">
    <property type="entry name" value="SMALL RIBOSOMAL SUBUNIT PROTEIN US15M"/>
    <property type="match status" value="1"/>
</dbReference>
<dbReference type="OrthoDB" id="441444at2759"/>
<dbReference type="InterPro" id="IPR009068">
    <property type="entry name" value="uS15_NS1_RNA-bd_sf"/>
</dbReference>
<dbReference type="HOGENOM" id="CLU_063745_0_0_1"/>
<dbReference type="GO" id="GO:1990904">
    <property type="term" value="C:ribonucleoprotein complex"/>
    <property type="evidence" value="ECO:0007669"/>
    <property type="project" value="UniProtKB-KW"/>
</dbReference>
<comment type="similarity">
    <text evidence="1">Belongs to the universal ribosomal protein uS15 family.</text>
</comment>
<gene>
    <name evidence="5" type="ORF">V565_039610</name>
</gene>
<dbReference type="PANTHER" id="PTHR23321">
    <property type="entry name" value="RIBOSOMAL PROTEIN S15, BACTERIAL AND ORGANELLAR"/>
    <property type="match status" value="1"/>
</dbReference>
<dbReference type="Proteomes" id="UP000027456">
    <property type="component" value="Unassembled WGS sequence"/>
</dbReference>
<dbReference type="AlphaFoldDB" id="A0A074S5I2"/>
<dbReference type="EMBL" id="AZST01000086">
    <property type="protein sequence ID" value="KEP52825.1"/>
    <property type="molecule type" value="Genomic_DNA"/>
</dbReference>
<evidence type="ECO:0000256" key="2">
    <source>
        <dbReference type="ARBA" id="ARBA00022980"/>
    </source>
</evidence>
<evidence type="ECO:0000313" key="6">
    <source>
        <dbReference type="Proteomes" id="UP000027456"/>
    </source>
</evidence>
<organism evidence="5 6">
    <name type="scientific">Rhizoctonia solani 123E</name>
    <dbReference type="NCBI Taxonomy" id="1423351"/>
    <lineage>
        <taxon>Eukaryota</taxon>
        <taxon>Fungi</taxon>
        <taxon>Dikarya</taxon>
        <taxon>Basidiomycota</taxon>
        <taxon>Agaricomycotina</taxon>
        <taxon>Agaricomycetes</taxon>
        <taxon>Cantharellales</taxon>
        <taxon>Ceratobasidiaceae</taxon>
        <taxon>Rhizoctonia</taxon>
    </lineage>
</organism>
<keyword evidence="6" id="KW-1185">Reference proteome</keyword>
<proteinExistence type="inferred from homology"/>
<sequence length="328" mass="36265">MHISGTATNCLILHPPQPRAIVVFWTMIPSLAAHSQLIRGLPFRVLVAAPSVFWGCKSLAPLVLVRSFHLTAPLGESYKSRKARAEKRKNLETQQKKKQGASAARPNPVLGHSNTPEGRKLWENSDLCNILLTEAKILSTPPEDLRVVSNTIPYPANLNFGIKSLEKELVFQALPEVAAQQAFYQATKAPYDAGLSLHVVALQQAESRATVNAVHLSRLADLRNASAAGIAVENRRRCVEAFSLPDKPNDTGRPEVQAAILTSQIRNLAAHLEKQTHDIHNRRSIRMLVHKRAKILKYLKQLDLTRYEAVLPRLGLEAAAIEGELIVK</sequence>
<accession>A0A074S5I2</accession>
<dbReference type="SUPFAM" id="SSF47060">
    <property type="entry name" value="S15/NS1 RNA-binding domain"/>
    <property type="match status" value="1"/>
</dbReference>
<keyword evidence="2 5" id="KW-0689">Ribosomal protein</keyword>
<dbReference type="Gene3D" id="1.10.287.10">
    <property type="entry name" value="S15/NS1, RNA-binding"/>
    <property type="match status" value="1"/>
</dbReference>
<evidence type="ECO:0000256" key="3">
    <source>
        <dbReference type="ARBA" id="ARBA00023274"/>
    </source>
</evidence>
<dbReference type="GO" id="GO:0003735">
    <property type="term" value="F:structural constituent of ribosome"/>
    <property type="evidence" value="ECO:0007669"/>
    <property type="project" value="InterPro"/>
</dbReference>
<keyword evidence="3" id="KW-0687">Ribonucleoprotein</keyword>
<name>A0A074S5I2_9AGAM</name>
<dbReference type="HAMAP" id="MF_01343_B">
    <property type="entry name" value="Ribosomal_uS15_B"/>
    <property type="match status" value="1"/>
</dbReference>
<dbReference type="SMART" id="SM01387">
    <property type="entry name" value="Ribosomal_S15"/>
    <property type="match status" value="1"/>
</dbReference>
<dbReference type="GO" id="GO:0005840">
    <property type="term" value="C:ribosome"/>
    <property type="evidence" value="ECO:0007669"/>
    <property type="project" value="UniProtKB-KW"/>
</dbReference>
<feature type="region of interest" description="Disordered" evidence="4">
    <location>
        <begin position="79"/>
        <end position="118"/>
    </location>
</feature>
<dbReference type="GO" id="GO:0005737">
    <property type="term" value="C:cytoplasm"/>
    <property type="evidence" value="ECO:0007669"/>
    <property type="project" value="UniProtKB-ARBA"/>
</dbReference>
<reference evidence="5 6" key="1">
    <citation type="submission" date="2013-12" db="EMBL/GenBank/DDBJ databases">
        <authorList>
            <person name="Cubeta M."/>
            <person name="Pakala S."/>
            <person name="Fedorova N."/>
            <person name="Thomas E."/>
            <person name="Dean R."/>
            <person name="Jabaji S."/>
            <person name="Neate S."/>
            <person name="Toda T."/>
            <person name="Tavantzis S."/>
            <person name="Vilgalys R."/>
            <person name="Bharathan N."/>
            <person name="Pakala S."/>
            <person name="Losada L.S."/>
            <person name="Zafar N."/>
            <person name="Nierman W."/>
        </authorList>
    </citation>
    <scope>NUCLEOTIDE SEQUENCE [LARGE SCALE GENOMIC DNA]</scope>
    <source>
        <strain evidence="5 6">123E</strain>
    </source>
</reference>
<dbReference type="CDD" id="cd00353">
    <property type="entry name" value="Ribosomal_S15p_S13e"/>
    <property type="match status" value="1"/>
</dbReference>